<dbReference type="PANTHER" id="PTHR11138:SF5">
    <property type="entry name" value="METHIONYL-TRNA FORMYLTRANSFERASE, MITOCHONDRIAL"/>
    <property type="match status" value="1"/>
</dbReference>
<proteinExistence type="predicted"/>
<feature type="signal peptide" evidence="1">
    <location>
        <begin position="1"/>
        <end position="20"/>
    </location>
</feature>
<evidence type="ECO:0000313" key="5">
    <source>
        <dbReference type="Proteomes" id="UP001501508"/>
    </source>
</evidence>
<feature type="chain" id="PRO_5047084238" description="Methionyl-tRNA formyltransferase" evidence="1">
    <location>
        <begin position="21"/>
        <end position="308"/>
    </location>
</feature>
<sequence length="308" mass="33670">MLKIGLICNTAAAFPLLQWAAANQLLGGVAILNQASEFYEQAVSLTTRMGVPLRILDRQNITDQLVGWQKSSSINIVLVLGFPLRIRRRALDSAPFGVYNIHFGKLPEYAGSFPVFWQILNGAQRATLTIHRMDAGLDTGPVAVEIPFEIGDSQSFGLVDAQYGFVAVQATIQLLTSIANNTLKLVPQTAPTSPAQGKPLVKDLVIRWEEMNAKQVTALVLATNPWNRGALALVNGFDVKIMEAGPGEDTELAPGTIFRTAAGEMAVACRDKTSVILRILYCTFGYFETTRIWSFGLSEGDRFERIPL</sequence>
<reference evidence="5" key="1">
    <citation type="journal article" date="2019" name="Int. J. Syst. Evol. Microbiol.">
        <title>The Global Catalogue of Microorganisms (GCM) 10K type strain sequencing project: providing services to taxonomists for standard genome sequencing and annotation.</title>
        <authorList>
            <consortium name="The Broad Institute Genomics Platform"/>
            <consortium name="The Broad Institute Genome Sequencing Center for Infectious Disease"/>
            <person name="Wu L."/>
            <person name="Ma J."/>
        </authorList>
    </citation>
    <scope>NUCLEOTIDE SEQUENCE [LARGE SCALE GENOMIC DNA]</scope>
    <source>
        <strain evidence="5">JCM 31920</strain>
    </source>
</reference>
<dbReference type="EMBL" id="BAABEY010000029">
    <property type="protein sequence ID" value="GAA4443236.1"/>
    <property type="molecule type" value="Genomic_DNA"/>
</dbReference>
<dbReference type="InterPro" id="IPR005793">
    <property type="entry name" value="Formyl_trans_C"/>
</dbReference>
<evidence type="ECO:0000256" key="1">
    <source>
        <dbReference type="SAM" id="SignalP"/>
    </source>
</evidence>
<organism evidence="4 5">
    <name type="scientific">Ravibacter arvi</name>
    <dbReference type="NCBI Taxonomy" id="2051041"/>
    <lineage>
        <taxon>Bacteria</taxon>
        <taxon>Pseudomonadati</taxon>
        <taxon>Bacteroidota</taxon>
        <taxon>Cytophagia</taxon>
        <taxon>Cytophagales</taxon>
        <taxon>Spirosomataceae</taxon>
        <taxon>Ravibacter</taxon>
    </lineage>
</organism>
<dbReference type="RefSeq" id="WP_345030922.1">
    <property type="nucleotide sequence ID" value="NZ_BAABEY010000029.1"/>
</dbReference>
<accession>A0ABP8M4E4</accession>
<name>A0ABP8M4E4_9BACT</name>
<evidence type="ECO:0008006" key="6">
    <source>
        <dbReference type="Google" id="ProtNLM"/>
    </source>
</evidence>
<dbReference type="PANTHER" id="PTHR11138">
    <property type="entry name" value="METHIONYL-TRNA FORMYLTRANSFERASE"/>
    <property type="match status" value="1"/>
</dbReference>
<keyword evidence="5" id="KW-1185">Reference proteome</keyword>
<dbReference type="SUPFAM" id="SSF50486">
    <property type="entry name" value="FMT C-terminal domain-like"/>
    <property type="match status" value="1"/>
</dbReference>
<keyword evidence="1" id="KW-0732">Signal</keyword>
<dbReference type="Gene3D" id="3.40.50.12230">
    <property type="match status" value="1"/>
</dbReference>
<evidence type="ECO:0000259" key="2">
    <source>
        <dbReference type="Pfam" id="PF00551"/>
    </source>
</evidence>
<gene>
    <name evidence="4" type="ORF">GCM10023091_31390</name>
</gene>
<feature type="domain" description="Formyl transferase C-terminal" evidence="3">
    <location>
        <begin position="203"/>
        <end position="278"/>
    </location>
</feature>
<feature type="domain" description="Formyl transferase N-terminal" evidence="2">
    <location>
        <begin position="69"/>
        <end position="153"/>
    </location>
</feature>
<dbReference type="SUPFAM" id="SSF53328">
    <property type="entry name" value="Formyltransferase"/>
    <property type="match status" value="1"/>
</dbReference>
<dbReference type="Pfam" id="PF00551">
    <property type="entry name" value="Formyl_trans_N"/>
    <property type="match status" value="1"/>
</dbReference>
<dbReference type="InterPro" id="IPR036477">
    <property type="entry name" value="Formyl_transf_N_sf"/>
</dbReference>
<comment type="caution">
    <text evidence="4">The sequence shown here is derived from an EMBL/GenBank/DDBJ whole genome shotgun (WGS) entry which is preliminary data.</text>
</comment>
<protein>
    <recommendedName>
        <fullName evidence="6">Methionyl-tRNA formyltransferase</fullName>
    </recommendedName>
</protein>
<dbReference type="Pfam" id="PF02911">
    <property type="entry name" value="Formyl_trans_C"/>
    <property type="match status" value="1"/>
</dbReference>
<dbReference type="InterPro" id="IPR011034">
    <property type="entry name" value="Formyl_transferase-like_C_sf"/>
</dbReference>
<dbReference type="InterPro" id="IPR002376">
    <property type="entry name" value="Formyl_transf_N"/>
</dbReference>
<evidence type="ECO:0000259" key="3">
    <source>
        <dbReference type="Pfam" id="PF02911"/>
    </source>
</evidence>
<dbReference type="Proteomes" id="UP001501508">
    <property type="component" value="Unassembled WGS sequence"/>
</dbReference>
<evidence type="ECO:0000313" key="4">
    <source>
        <dbReference type="EMBL" id="GAA4443236.1"/>
    </source>
</evidence>